<keyword evidence="8" id="KW-1185">Reference proteome</keyword>
<dbReference type="GO" id="GO:0004659">
    <property type="term" value="F:prenyltransferase activity"/>
    <property type="evidence" value="ECO:0007669"/>
    <property type="project" value="InterPro"/>
</dbReference>
<dbReference type="SUPFAM" id="SSF48576">
    <property type="entry name" value="Terpenoid synthases"/>
    <property type="match status" value="1"/>
</dbReference>
<dbReference type="PROSITE" id="PS00444">
    <property type="entry name" value="POLYPRENYL_SYNTHASE_2"/>
    <property type="match status" value="1"/>
</dbReference>
<dbReference type="GO" id="GO:0046872">
    <property type="term" value="F:metal ion binding"/>
    <property type="evidence" value="ECO:0007669"/>
    <property type="project" value="UniProtKB-KW"/>
</dbReference>
<dbReference type="Pfam" id="PF00348">
    <property type="entry name" value="polyprenyl_synt"/>
    <property type="match status" value="1"/>
</dbReference>
<protein>
    <submittedName>
        <fullName evidence="7">Geranylgeranyl diphosphate synthase</fullName>
    </submittedName>
</protein>
<evidence type="ECO:0000256" key="2">
    <source>
        <dbReference type="ARBA" id="ARBA00006706"/>
    </source>
</evidence>
<organism evidence="7 8">
    <name type="scientific">Streptomyces natalensis ATCC 27448</name>
    <dbReference type="NCBI Taxonomy" id="1240678"/>
    <lineage>
        <taxon>Bacteria</taxon>
        <taxon>Bacillati</taxon>
        <taxon>Actinomycetota</taxon>
        <taxon>Actinomycetes</taxon>
        <taxon>Kitasatosporales</taxon>
        <taxon>Streptomycetaceae</taxon>
        <taxon>Streptomyces</taxon>
    </lineage>
</organism>
<dbReference type="Gene3D" id="1.10.600.10">
    <property type="entry name" value="Farnesyl Diphosphate Synthase"/>
    <property type="match status" value="1"/>
</dbReference>
<accession>A0A0D7CLD1</accession>
<dbReference type="SFLD" id="SFLDS00005">
    <property type="entry name" value="Isoprenoid_Synthase_Type_I"/>
    <property type="match status" value="1"/>
</dbReference>
<proteinExistence type="inferred from homology"/>
<evidence type="ECO:0000313" key="8">
    <source>
        <dbReference type="Proteomes" id="UP000032458"/>
    </source>
</evidence>
<keyword evidence="3 6" id="KW-0808">Transferase</keyword>
<reference evidence="7 8" key="1">
    <citation type="submission" date="2014-09" db="EMBL/GenBank/DDBJ databases">
        <title>Draft genome sequence of Streptomyces natalensis ATCC 27448, producer of the antifungal pimaricin.</title>
        <authorList>
            <person name="Mendes M.V."/>
            <person name="Beites T."/>
            <person name="Pires S."/>
            <person name="Santos C.L."/>
            <person name="Moradas-Ferreira P."/>
        </authorList>
    </citation>
    <scope>NUCLEOTIDE SEQUENCE [LARGE SCALE GENOMIC DNA]</scope>
    <source>
        <strain evidence="7 8">ATCC 27448</strain>
    </source>
</reference>
<evidence type="ECO:0000313" key="7">
    <source>
        <dbReference type="EMBL" id="KIZ16993.1"/>
    </source>
</evidence>
<sequence>MNAPSPPARPLGLADIPARVNAVLYAFLQAKAETADRQHMPADVPQALRRFLDGGGKRLRPLLCVLGHQAAEGHGDDTAVLRIAAGLEMFHAFALIHDDIMDNSATRRGRPTLHRALSLALKDDQMGTSAAILTGDMALAWSDELLHTAGLTEAGDRLETILPLIDTMRTEVMYGQYLDLTGLSRPLTDLEAAWRVIRYKTAKYTCERPLHVGAALAGADTVLLAALTRYALPLGDAFQLRDDLLGVFGNPQHTGKSVLDDLREGKRTVLLALAAQHATPTQQRLLDDLVGDPRLEPQGASRIRDVLEATGARASVEAMITSRYEEALAALDDARIPAHATTALRQIANWATERTS</sequence>
<evidence type="ECO:0000256" key="5">
    <source>
        <dbReference type="ARBA" id="ARBA00022842"/>
    </source>
</evidence>
<name>A0A0D7CLD1_9ACTN</name>
<evidence type="ECO:0000256" key="6">
    <source>
        <dbReference type="RuleBase" id="RU004466"/>
    </source>
</evidence>
<gene>
    <name evidence="7" type="ORF">SNA_18730</name>
</gene>
<keyword evidence="5" id="KW-0460">Magnesium</keyword>
<dbReference type="InterPro" id="IPR008949">
    <property type="entry name" value="Isoprenoid_synthase_dom_sf"/>
</dbReference>
<dbReference type="PROSITE" id="PS00723">
    <property type="entry name" value="POLYPRENYL_SYNTHASE_1"/>
    <property type="match status" value="1"/>
</dbReference>
<dbReference type="PATRIC" id="fig|1240678.4.peg.3944"/>
<dbReference type="EMBL" id="JRKI01000026">
    <property type="protein sequence ID" value="KIZ16993.1"/>
    <property type="molecule type" value="Genomic_DNA"/>
</dbReference>
<comment type="caution">
    <text evidence="7">The sequence shown here is derived from an EMBL/GenBank/DDBJ whole genome shotgun (WGS) entry which is preliminary data.</text>
</comment>
<comment type="similarity">
    <text evidence="2 6">Belongs to the FPP/GGPP synthase family.</text>
</comment>
<dbReference type="Proteomes" id="UP000032458">
    <property type="component" value="Unassembled WGS sequence"/>
</dbReference>
<dbReference type="SFLD" id="SFLDG01017">
    <property type="entry name" value="Polyprenyl_Transferase_Like"/>
    <property type="match status" value="1"/>
</dbReference>
<dbReference type="CDD" id="cd00685">
    <property type="entry name" value="Trans_IPPS_HT"/>
    <property type="match status" value="1"/>
</dbReference>
<comment type="cofactor">
    <cofactor evidence="1">
        <name>Mg(2+)</name>
        <dbReference type="ChEBI" id="CHEBI:18420"/>
    </cofactor>
</comment>
<dbReference type="InterPro" id="IPR000092">
    <property type="entry name" value="Polyprenyl_synt"/>
</dbReference>
<evidence type="ECO:0000256" key="1">
    <source>
        <dbReference type="ARBA" id="ARBA00001946"/>
    </source>
</evidence>
<evidence type="ECO:0000256" key="3">
    <source>
        <dbReference type="ARBA" id="ARBA00022679"/>
    </source>
</evidence>
<dbReference type="GO" id="GO:0008299">
    <property type="term" value="P:isoprenoid biosynthetic process"/>
    <property type="evidence" value="ECO:0007669"/>
    <property type="project" value="InterPro"/>
</dbReference>
<evidence type="ECO:0000256" key="4">
    <source>
        <dbReference type="ARBA" id="ARBA00022723"/>
    </source>
</evidence>
<dbReference type="PANTHER" id="PTHR12001">
    <property type="entry name" value="GERANYLGERANYL PYROPHOSPHATE SYNTHASE"/>
    <property type="match status" value="1"/>
</dbReference>
<dbReference type="RefSeq" id="WP_030065448.1">
    <property type="nucleotide sequence ID" value="NZ_JRKI01000026.1"/>
</dbReference>
<dbReference type="AlphaFoldDB" id="A0A0D7CLD1"/>
<dbReference type="PANTHER" id="PTHR12001:SF85">
    <property type="entry name" value="SHORT CHAIN ISOPRENYL DIPHOSPHATE SYNTHASE"/>
    <property type="match status" value="1"/>
</dbReference>
<dbReference type="InterPro" id="IPR033749">
    <property type="entry name" value="Polyprenyl_synt_CS"/>
</dbReference>
<keyword evidence="4" id="KW-0479">Metal-binding</keyword>